<dbReference type="RefSeq" id="XP_023583134.1">
    <property type="nucleotide sequence ID" value="XM_023727366.1"/>
</dbReference>
<keyword evidence="2" id="KW-1185">Reference proteome</keyword>
<dbReference type="PANTHER" id="PTHR36130:SF1">
    <property type="entry name" value="RIKEN CDNA 4933430I17 GENE"/>
    <property type="match status" value="1"/>
</dbReference>
<dbReference type="STRING" id="127582.A0A2Y9QUW6"/>
<feature type="region of interest" description="Disordered" evidence="1">
    <location>
        <begin position="150"/>
        <end position="177"/>
    </location>
</feature>
<dbReference type="PANTHER" id="PTHR36130">
    <property type="entry name" value="RIKEN CDNA 4933430I17 GENE"/>
    <property type="match status" value="1"/>
</dbReference>
<proteinExistence type="predicted"/>
<protein>
    <submittedName>
        <fullName evidence="3">Uncharacterized protein C9orf43 homolog</fullName>
    </submittedName>
</protein>
<accession>A0A2Y9QUW6</accession>
<dbReference type="GeneID" id="101345609"/>
<name>A0A2Y9QUW6_TRIMA</name>
<feature type="compositionally biased region" description="Polar residues" evidence="1">
    <location>
        <begin position="372"/>
        <end position="389"/>
    </location>
</feature>
<dbReference type="CTD" id="109313821"/>
<dbReference type="Pfam" id="PF15504">
    <property type="entry name" value="DUF4647"/>
    <property type="match status" value="1"/>
</dbReference>
<dbReference type="InParanoid" id="A0A2Y9QUW6"/>
<feature type="compositionally biased region" description="Basic and acidic residues" evidence="1">
    <location>
        <begin position="150"/>
        <end position="165"/>
    </location>
</feature>
<reference evidence="3" key="1">
    <citation type="submission" date="2025-08" db="UniProtKB">
        <authorList>
            <consortium name="RefSeq"/>
        </authorList>
    </citation>
    <scope>IDENTIFICATION</scope>
</reference>
<feature type="region of interest" description="Disordered" evidence="1">
    <location>
        <begin position="447"/>
        <end position="510"/>
    </location>
</feature>
<evidence type="ECO:0000256" key="1">
    <source>
        <dbReference type="SAM" id="MobiDB-lite"/>
    </source>
</evidence>
<evidence type="ECO:0000313" key="2">
    <source>
        <dbReference type="Proteomes" id="UP000248480"/>
    </source>
</evidence>
<dbReference type="FunCoup" id="A0A2Y9QUW6">
    <property type="interactions" value="6"/>
</dbReference>
<sequence length="510" mass="57539">MDLPDENQWDETTCDSAVCQHPQCWAAIRRIERGHPRMLGSPCKTPLDTEDKLPVLTIVNISDSSLRPKRLAQRRLSGFTFTKAHSLLSQDSNFNSKFQGRSMKDLPDKVLISSTNRPPKVSVLNLNETLLPCPQDVRNMAVIWIPEETEKHRRSQDGREKRKNSPVENKSALGSLEKQGMGTQLGWQEVLVPPPSPVQLFEQLSPDSMLSCDQIDMLPKDLLKDLLTDEGKTIPSANMKIELAMMKKNRPLEKSRPDSAISSKMFLSVYRLTLQRPGLRYPEHLRKLHYNLMTKARFSEVARSPGPRKQQQQKKKKVKIPTKIQEVKKKTKSDPGSQNTLHERKVIIICDPVPETNMGTLEKAAEGESHSGHSTLPDQENDTKQQQQMEIEGPTLKQDATEEPAMDHLENYLDSFTSHRSILLGTELVKTESTKEDIGAQVEIELESQTSSKEKTSKNVSASTTGTTWNPELKLLRILQATDNEDEENQPSRAQSEKSLEAQAEGITPF</sequence>
<dbReference type="InterPro" id="IPR029134">
    <property type="entry name" value="DUF4647"/>
</dbReference>
<organism evidence="2 3">
    <name type="scientific">Trichechus manatus latirostris</name>
    <name type="common">Florida manatee</name>
    <dbReference type="NCBI Taxonomy" id="127582"/>
    <lineage>
        <taxon>Eukaryota</taxon>
        <taxon>Metazoa</taxon>
        <taxon>Chordata</taxon>
        <taxon>Craniata</taxon>
        <taxon>Vertebrata</taxon>
        <taxon>Euteleostomi</taxon>
        <taxon>Mammalia</taxon>
        <taxon>Eutheria</taxon>
        <taxon>Afrotheria</taxon>
        <taxon>Sirenia</taxon>
        <taxon>Trichechidae</taxon>
        <taxon>Trichechus</taxon>
    </lineage>
</organism>
<dbReference type="KEGG" id="tmu:101345609"/>
<dbReference type="AlphaFoldDB" id="A0A2Y9QUW6"/>
<gene>
    <name evidence="3" type="primary">CUNH9orf43</name>
</gene>
<feature type="region of interest" description="Disordered" evidence="1">
    <location>
        <begin position="364"/>
        <end position="390"/>
    </location>
</feature>
<dbReference type="Proteomes" id="UP000248480">
    <property type="component" value="Unplaced"/>
</dbReference>
<evidence type="ECO:0000313" key="3">
    <source>
        <dbReference type="RefSeq" id="XP_023583134.1"/>
    </source>
</evidence>
<feature type="region of interest" description="Disordered" evidence="1">
    <location>
        <begin position="299"/>
        <end position="345"/>
    </location>
</feature>
<feature type="compositionally biased region" description="Polar residues" evidence="1">
    <location>
        <begin position="459"/>
        <end position="470"/>
    </location>
</feature>
<feature type="compositionally biased region" description="Basic residues" evidence="1">
    <location>
        <begin position="311"/>
        <end position="320"/>
    </location>
</feature>